<comment type="function">
    <text evidence="2">Catalyzes the synthesis of 5-aminolevulinate (ALA) from succinyl-CoA and glycine, the first and rate-limiting step in heme biosynthesis.</text>
</comment>
<keyword evidence="12" id="KW-0496">Mitochondrion</keyword>
<comment type="subcellular location">
    <subcellularLocation>
        <location evidence="3 12">Mitochondrion matrix</location>
    </subcellularLocation>
</comment>
<dbReference type="CDD" id="cd06454">
    <property type="entry name" value="KBL_like"/>
    <property type="match status" value="1"/>
</dbReference>
<evidence type="ECO:0000256" key="10">
    <source>
        <dbReference type="ARBA" id="ARBA00047654"/>
    </source>
</evidence>
<dbReference type="PANTHER" id="PTHR13693:SF102">
    <property type="entry name" value="2-AMINO-3-KETOBUTYRATE COENZYME A LIGASE, MITOCHONDRIAL"/>
    <property type="match status" value="1"/>
</dbReference>
<evidence type="ECO:0000256" key="4">
    <source>
        <dbReference type="ARBA" id="ARBA00005029"/>
    </source>
</evidence>
<comment type="cofactor">
    <cofactor evidence="1 11">
        <name>pyridoxal 5'-phosphate</name>
        <dbReference type="ChEBI" id="CHEBI:597326"/>
    </cofactor>
</comment>
<evidence type="ECO:0000256" key="2">
    <source>
        <dbReference type="ARBA" id="ARBA00003076"/>
    </source>
</evidence>
<evidence type="ECO:0000256" key="6">
    <source>
        <dbReference type="ARBA" id="ARBA00022679"/>
    </source>
</evidence>
<feature type="domain" description="Aminotransferase class I/classII large" evidence="14">
    <location>
        <begin position="169"/>
        <end position="530"/>
    </location>
</feature>
<evidence type="ECO:0000256" key="5">
    <source>
        <dbReference type="ARBA" id="ARBA00008392"/>
    </source>
</evidence>
<gene>
    <name evidence="15" type="ORF">NADFUDRAFT_81251</name>
</gene>
<dbReference type="Pfam" id="PF00155">
    <property type="entry name" value="Aminotran_1_2"/>
    <property type="match status" value="1"/>
</dbReference>
<dbReference type="GO" id="GO:0030170">
    <property type="term" value="F:pyridoxal phosphate binding"/>
    <property type="evidence" value="ECO:0007669"/>
    <property type="project" value="UniProtKB-UniRule"/>
</dbReference>
<protein>
    <recommendedName>
        <fullName evidence="12">5-aminolevulinate synthase</fullName>
        <ecNumber evidence="12">2.3.1.37</ecNumber>
    </recommendedName>
    <alternativeName>
        <fullName evidence="12">5-aminolevulinic acid synthase</fullName>
    </alternativeName>
    <alternativeName>
        <fullName evidence="12">Delta-ALA synthase</fullName>
    </alternativeName>
    <alternativeName>
        <fullName evidence="12">Delta-aminolevulinate synthase</fullName>
    </alternativeName>
</protein>
<dbReference type="FunFam" id="3.40.640.10:FF:000006">
    <property type="entry name" value="5-aminolevulinate synthase, mitochondrial"/>
    <property type="match status" value="1"/>
</dbReference>
<dbReference type="GO" id="GO:0006782">
    <property type="term" value="P:protoporphyrinogen IX biosynthetic process"/>
    <property type="evidence" value="ECO:0007669"/>
    <property type="project" value="UniProtKB-UniRule"/>
</dbReference>
<evidence type="ECO:0000256" key="3">
    <source>
        <dbReference type="ARBA" id="ARBA00004305"/>
    </source>
</evidence>
<dbReference type="GO" id="GO:0003870">
    <property type="term" value="F:5-aminolevulinate synthase activity"/>
    <property type="evidence" value="ECO:0007669"/>
    <property type="project" value="UniProtKB-EC"/>
</dbReference>
<proteinExistence type="inferred from homology"/>
<dbReference type="InterPro" id="IPR004839">
    <property type="entry name" value="Aminotransferase_I/II_large"/>
</dbReference>
<organism evidence="15 16">
    <name type="scientific">Nadsonia fulvescens var. elongata DSM 6958</name>
    <dbReference type="NCBI Taxonomy" id="857566"/>
    <lineage>
        <taxon>Eukaryota</taxon>
        <taxon>Fungi</taxon>
        <taxon>Dikarya</taxon>
        <taxon>Ascomycota</taxon>
        <taxon>Saccharomycotina</taxon>
        <taxon>Dipodascomycetes</taxon>
        <taxon>Dipodascales</taxon>
        <taxon>Dipodascales incertae sedis</taxon>
        <taxon>Nadsonia</taxon>
    </lineage>
</organism>
<dbReference type="UniPathway" id="UPA00251">
    <property type="reaction ID" value="UER00375"/>
</dbReference>
<dbReference type="OrthoDB" id="10263824at2759"/>
<evidence type="ECO:0000313" key="16">
    <source>
        <dbReference type="Proteomes" id="UP000095009"/>
    </source>
</evidence>
<dbReference type="STRING" id="857566.A0A1E3PS32"/>
<evidence type="ECO:0000256" key="12">
    <source>
        <dbReference type="RuleBase" id="RU910713"/>
    </source>
</evidence>
<dbReference type="EC" id="2.3.1.37" evidence="12"/>
<dbReference type="Proteomes" id="UP000095009">
    <property type="component" value="Unassembled WGS sequence"/>
</dbReference>
<dbReference type="SUPFAM" id="SSF53383">
    <property type="entry name" value="PLP-dependent transferases"/>
    <property type="match status" value="1"/>
</dbReference>
<comment type="catalytic activity">
    <reaction evidence="10 12">
        <text>succinyl-CoA + glycine + H(+) = 5-aminolevulinate + CO2 + CoA</text>
        <dbReference type="Rhea" id="RHEA:12921"/>
        <dbReference type="ChEBI" id="CHEBI:15378"/>
        <dbReference type="ChEBI" id="CHEBI:16526"/>
        <dbReference type="ChEBI" id="CHEBI:57287"/>
        <dbReference type="ChEBI" id="CHEBI:57292"/>
        <dbReference type="ChEBI" id="CHEBI:57305"/>
        <dbReference type="ChEBI" id="CHEBI:356416"/>
        <dbReference type="EC" id="2.3.1.37"/>
    </reaction>
</comment>
<comment type="similarity">
    <text evidence="5 11">Belongs to the class-II pyridoxal-phosphate-dependent aminotransferase family.</text>
</comment>
<name>A0A1E3PS32_9ASCO</name>
<dbReference type="AlphaFoldDB" id="A0A1E3PS32"/>
<dbReference type="NCBIfam" id="TIGR01821">
    <property type="entry name" value="5aminolev_synth"/>
    <property type="match status" value="1"/>
</dbReference>
<evidence type="ECO:0000256" key="13">
    <source>
        <dbReference type="SAM" id="MobiDB-lite"/>
    </source>
</evidence>
<dbReference type="InterPro" id="IPR050087">
    <property type="entry name" value="AON_synthase_class-II"/>
</dbReference>
<sequence>MDNIARQSRALCPFLRKTSTATLRTLATKKTLTVAAGQCPVMGSAMESRASFGTASGPKNNSVMAEPVRSTGPMVPPPAPTAKKTQDDCPVGHRIASGVKVRASPVQQQKPTAAKNAVLNNKGNFDYECFYGNMIDKKLKDKSYRYFNNVNRLAAEFPRAHLGAVEDEKVTVWCANDYLGMGRNPEVLEAMHNTIDKYGSGAGGTRNIAGHNRHAVELEATIAKLHKKDAALVFSSCYVANDSTLSLLGQRLPNMVLFSDSSNHASMIYGIKHGNCPKHIFKHNDLDDLERKLAAVPKEFPKLIAFESIYSMSGSVGHIEKILDLADKYGAITFLDEVHAVGMYGPHGAGVAEHLDFDHHQTGAPLANGRTRSILDRVDIITGTLGKSYGAVGGYIAGSAKFVDMVRSYAPGFIFTTSLPPATMQGAKVAIEYQSRTMSDRVLQQKNVRYLKSELAKRGIPVVPNPAHICPVFVGDADKARKASDLLLSKHKIYVQAINFPTVPIGEERLRITPTPGHNEKLTDELIDALEDVFTELDLLRTNDWKSKGSPCGIGKEESIVPLWTNELIAKHDI</sequence>
<dbReference type="InterPro" id="IPR015421">
    <property type="entry name" value="PyrdxlP-dep_Trfase_major"/>
</dbReference>
<dbReference type="GO" id="GO:0005759">
    <property type="term" value="C:mitochondrial matrix"/>
    <property type="evidence" value="ECO:0007669"/>
    <property type="project" value="UniProtKB-SubCell"/>
</dbReference>
<evidence type="ECO:0000313" key="15">
    <source>
        <dbReference type="EMBL" id="ODQ68229.1"/>
    </source>
</evidence>
<dbReference type="InterPro" id="IPR010961">
    <property type="entry name" value="4pyrrol_synth_NH2levulA_synth"/>
</dbReference>
<evidence type="ECO:0000256" key="7">
    <source>
        <dbReference type="ARBA" id="ARBA00022898"/>
    </source>
</evidence>
<dbReference type="PANTHER" id="PTHR13693">
    <property type="entry name" value="CLASS II AMINOTRANSFERASE/8-AMINO-7-OXONONANOATE SYNTHASE"/>
    <property type="match status" value="1"/>
</dbReference>
<evidence type="ECO:0000256" key="8">
    <source>
        <dbReference type="ARBA" id="ARBA00023133"/>
    </source>
</evidence>
<keyword evidence="9 12" id="KW-0012">Acyltransferase</keyword>
<comment type="pathway">
    <text evidence="4 12">Porphyrin-containing compound metabolism; protoporphyrin-IX biosynthesis; 5-aminolevulinate from glycine: step 1/1.</text>
</comment>
<keyword evidence="6 12" id="KW-0808">Transferase</keyword>
<keyword evidence="7 11" id="KW-0663">Pyridoxal phosphate</keyword>
<dbReference type="InterPro" id="IPR015422">
    <property type="entry name" value="PyrdxlP-dep_Trfase_small"/>
</dbReference>
<dbReference type="InterPro" id="IPR001917">
    <property type="entry name" value="Aminotrans_II_pyridoxalP_BS"/>
</dbReference>
<evidence type="ECO:0000256" key="9">
    <source>
        <dbReference type="ARBA" id="ARBA00023315"/>
    </source>
</evidence>
<reference evidence="15 16" key="1">
    <citation type="journal article" date="2016" name="Proc. Natl. Acad. Sci. U.S.A.">
        <title>Comparative genomics of biotechnologically important yeasts.</title>
        <authorList>
            <person name="Riley R."/>
            <person name="Haridas S."/>
            <person name="Wolfe K.H."/>
            <person name="Lopes M.R."/>
            <person name="Hittinger C.T."/>
            <person name="Goeker M."/>
            <person name="Salamov A.A."/>
            <person name="Wisecaver J.H."/>
            <person name="Long T.M."/>
            <person name="Calvey C.H."/>
            <person name="Aerts A.L."/>
            <person name="Barry K.W."/>
            <person name="Choi C."/>
            <person name="Clum A."/>
            <person name="Coughlan A.Y."/>
            <person name="Deshpande S."/>
            <person name="Douglass A.P."/>
            <person name="Hanson S.J."/>
            <person name="Klenk H.-P."/>
            <person name="LaButti K.M."/>
            <person name="Lapidus A."/>
            <person name="Lindquist E.A."/>
            <person name="Lipzen A.M."/>
            <person name="Meier-Kolthoff J.P."/>
            <person name="Ohm R.A."/>
            <person name="Otillar R.P."/>
            <person name="Pangilinan J.L."/>
            <person name="Peng Y."/>
            <person name="Rokas A."/>
            <person name="Rosa C.A."/>
            <person name="Scheuner C."/>
            <person name="Sibirny A.A."/>
            <person name="Slot J.C."/>
            <person name="Stielow J.B."/>
            <person name="Sun H."/>
            <person name="Kurtzman C.P."/>
            <person name="Blackwell M."/>
            <person name="Grigoriev I.V."/>
            <person name="Jeffries T.W."/>
        </authorList>
    </citation>
    <scope>NUCLEOTIDE SEQUENCE [LARGE SCALE GENOMIC DNA]</scope>
    <source>
        <strain evidence="15 16">DSM 6958</strain>
    </source>
</reference>
<keyword evidence="8 12" id="KW-0350">Heme biosynthesis</keyword>
<dbReference type="EMBL" id="KV454406">
    <property type="protein sequence ID" value="ODQ68229.1"/>
    <property type="molecule type" value="Genomic_DNA"/>
</dbReference>
<keyword evidence="16" id="KW-1185">Reference proteome</keyword>
<evidence type="ECO:0000256" key="1">
    <source>
        <dbReference type="ARBA" id="ARBA00001933"/>
    </source>
</evidence>
<feature type="region of interest" description="Disordered" evidence="13">
    <location>
        <begin position="69"/>
        <end position="89"/>
    </location>
</feature>
<dbReference type="InterPro" id="IPR015424">
    <property type="entry name" value="PyrdxlP-dep_Trfase"/>
</dbReference>
<evidence type="ECO:0000259" key="14">
    <source>
        <dbReference type="Pfam" id="PF00155"/>
    </source>
</evidence>
<dbReference type="Gene3D" id="3.90.1150.10">
    <property type="entry name" value="Aspartate Aminotransferase, domain 1"/>
    <property type="match status" value="1"/>
</dbReference>
<dbReference type="Gene3D" id="3.40.640.10">
    <property type="entry name" value="Type I PLP-dependent aspartate aminotransferase-like (Major domain)"/>
    <property type="match status" value="1"/>
</dbReference>
<dbReference type="PROSITE" id="PS00599">
    <property type="entry name" value="AA_TRANSFER_CLASS_2"/>
    <property type="match status" value="1"/>
</dbReference>
<accession>A0A1E3PS32</accession>
<evidence type="ECO:0000256" key="11">
    <source>
        <dbReference type="RuleBase" id="RU003693"/>
    </source>
</evidence>